<name>Q99HW7_9ADEN</name>
<dbReference type="EMBL" id="AF221544">
    <property type="protein sequence ID" value="AAK00143.1"/>
    <property type="molecule type" value="Genomic_DNA"/>
</dbReference>
<accession>Q99HW7</accession>
<organism evidence="1">
    <name type="scientific">Porcine adenovirus 5</name>
    <dbReference type="NCBI Taxonomy" id="45370"/>
    <lineage>
        <taxon>Viruses</taxon>
        <taxon>Varidnaviria</taxon>
        <taxon>Bamfordvirae</taxon>
        <taxon>Preplasmiviricota</taxon>
        <taxon>Polisuviricotina</taxon>
        <taxon>Pharingeaviricetes</taxon>
        <taxon>Rowavirales</taxon>
        <taxon>Adenoviridae</taxon>
        <taxon>Mastadenovirus</taxon>
        <taxon>Mastadenovirus porcusquintum</taxon>
    </lineage>
</organism>
<reference evidence="1" key="1">
    <citation type="journal article" date="2000" name="Virus Genes">
        <title>Characterization of early region 4 of porcine adenovirus serotype 5.</title>
        <authorList>
            <person name="Tuboly T."/>
            <person name="Nagy M."/>
            <person name="Nagy E."/>
        </authorList>
    </citation>
    <scope>NUCLEOTIDE SEQUENCE</scope>
</reference>
<sequence length="51" mass="6149">MMYHWQNLMSVLMFPLDGMSDVLLTTLCLRNFVRHNVSYGTRRRNPRWSFG</sequence>
<proteinExistence type="predicted"/>
<protein>
    <submittedName>
        <fullName evidence="1">ORF10</fullName>
    </submittedName>
</protein>
<evidence type="ECO:0000313" key="1">
    <source>
        <dbReference type="EMBL" id="AAK00143.1"/>
    </source>
</evidence>